<feature type="compositionally biased region" description="Basic residues" evidence="1">
    <location>
        <begin position="56"/>
        <end position="66"/>
    </location>
</feature>
<gene>
    <name evidence="2" type="ORF">AVDCRST_MAG04-392</name>
</gene>
<dbReference type="EMBL" id="CADCTL010000028">
    <property type="protein sequence ID" value="CAA9216244.1"/>
    <property type="molecule type" value="Genomic_DNA"/>
</dbReference>
<feature type="region of interest" description="Disordered" evidence="1">
    <location>
        <begin position="55"/>
        <end position="93"/>
    </location>
</feature>
<proteinExistence type="predicted"/>
<accession>A0A6J4H9V3</accession>
<sequence>MGVGSVCRAAGFGTEVEPAHDSALVAGVAGPGGFAGRSNAACRALFAELHDELGHQARKHRKRRLRSREQALGHVRVSSPRPRRVRHRHSRAG</sequence>
<feature type="compositionally biased region" description="Basic residues" evidence="1">
    <location>
        <begin position="81"/>
        <end position="93"/>
    </location>
</feature>
<dbReference type="AlphaFoldDB" id="A0A6J4H9V3"/>
<organism evidence="2">
    <name type="scientific">uncultured Acetobacteraceae bacterium</name>
    <dbReference type="NCBI Taxonomy" id="169975"/>
    <lineage>
        <taxon>Bacteria</taxon>
        <taxon>Pseudomonadati</taxon>
        <taxon>Pseudomonadota</taxon>
        <taxon>Alphaproteobacteria</taxon>
        <taxon>Acetobacterales</taxon>
        <taxon>Acetobacteraceae</taxon>
        <taxon>environmental samples</taxon>
    </lineage>
</organism>
<protein>
    <submittedName>
        <fullName evidence="2">Uncharacterized protein</fullName>
    </submittedName>
</protein>
<evidence type="ECO:0000313" key="2">
    <source>
        <dbReference type="EMBL" id="CAA9216244.1"/>
    </source>
</evidence>
<reference evidence="2" key="1">
    <citation type="submission" date="2020-02" db="EMBL/GenBank/DDBJ databases">
        <authorList>
            <person name="Meier V. D."/>
        </authorList>
    </citation>
    <scope>NUCLEOTIDE SEQUENCE</scope>
    <source>
        <strain evidence="2">AVDCRST_MAG04</strain>
    </source>
</reference>
<evidence type="ECO:0000256" key="1">
    <source>
        <dbReference type="SAM" id="MobiDB-lite"/>
    </source>
</evidence>
<name>A0A6J4H9V3_9PROT</name>